<evidence type="ECO:0000313" key="3">
    <source>
        <dbReference type="WBParaSite" id="OFLC_0001612001-mRNA-1"/>
    </source>
</evidence>
<dbReference type="EMBL" id="UZAJ01044111">
    <property type="protein sequence ID" value="VDP27305.1"/>
    <property type="molecule type" value="Genomic_DNA"/>
</dbReference>
<gene>
    <name evidence="1" type="ORF">OFLC_LOCUS16107</name>
</gene>
<dbReference type="WBParaSite" id="OFLC_0001612001-mRNA-1">
    <property type="protein sequence ID" value="OFLC_0001612001-mRNA-1"/>
    <property type="gene ID" value="OFLC_0001612001"/>
</dbReference>
<keyword evidence="2" id="KW-1185">Reference proteome</keyword>
<reference evidence="3" key="1">
    <citation type="submission" date="2016-06" db="UniProtKB">
        <authorList>
            <consortium name="WormBaseParasite"/>
        </authorList>
    </citation>
    <scope>IDENTIFICATION</scope>
</reference>
<sequence length="52" mass="5767">MNLLVNGKGKNQDVVPGSHCPVTQVDECDTGHCRTVTRKDPESIHLPLVDRR</sequence>
<evidence type="ECO:0000313" key="2">
    <source>
        <dbReference type="Proteomes" id="UP000267606"/>
    </source>
</evidence>
<dbReference type="Proteomes" id="UP000267606">
    <property type="component" value="Unassembled WGS sequence"/>
</dbReference>
<evidence type="ECO:0000313" key="1">
    <source>
        <dbReference type="EMBL" id="VDP27305.1"/>
    </source>
</evidence>
<accession>A0A183I8P5</accession>
<reference evidence="1 2" key="2">
    <citation type="submission" date="2018-11" db="EMBL/GenBank/DDBJ databases">
        <authorList>
            <consortium name="Pathogen Informatics"/>
        </authorList>
    </citation>
    <scope>NUCLEOTIDE SEQUENCE [LARGE SCALE GENOMIC DNA]</scope>
</reference>
<organism evidence="3">
    <name type="scientific">Onchocerca flexuosa</name>
    <dbReference type="NCBI Taxonomy" id="387005"/>
    <lineage>
        <taxon>Eukaryota</taxon>
        <taxon>Metazoa</taxon>
        <taxon>Ecdysozoa</taxon>
        <taxon>Nematoda</taxon>
        <taxon>Chromadorea</taxon>
        <taxon>Rhabditida</taxon>
        <taxon>Spirurina</taxon>
        <taxon>Spiruromorpha</taxon>
        <taxon>Filarioidea</taxon>
        <taxon>Onchocercidae</taxon>
        <taxon>Onchocerca</taxon>
    </lineage>
</organism>
<name>A0A183I8P5_9BILA</name>
<protein>
    <submittedName>
        <fullName evidence="3">DUF2158 domain-containing protein</fullName>
    </submittedName>
</protein>
<dbReference type="AlphaFoldDB" id="A0A183I8P5"/>
<proteinExistence type="predicted"/>